<evidence type="ECO:0000256" key="1">
    <source>
        <dbReference type="SAM" id="MobiDB-lite"/>
    </source>
</evidence>
<evidence type="ECO:0000313" key="2">
    <source>
        <dbReference type="EMBL" id="KAL1565091.1"/>
    </source>
</evidence>
<dbReference type="Proteomes" id="UP001567538">
    <property type="component" value="Unassembled WGS sequence"/>
</dbReference>
<comment type="caution">
    <text evidence="2">The sequence shown here is derived from an EMBL/GenBank/DDBJ whole genome shotgun (WGS) entry which is preliminary data.</text>
</comment>
<dbReference type="AlphaFoldDB" id="A0ABD1ICP7"/>
<name>A0ABD1ICP7_SALDI</name>
<gene>
    <name evidence="2" type="ORF">AAHA92_07353</name>
</gene>
<proteinExistence type="predicted"/>
<feature type="compositionally biased region" description="Basic and acidic residues" evidence="1">
    <location>
        <begin position="125"/>
        <end position="139"/>
    </location>
</feature>
<organism evidence="2 3">
    <name type="scientific">Salvia divinorum</name>
    <name type="common">Maria pastora</name>
    <name type="synonym">Diviner's sage</name>
    <dbReference type="NCBI Taxonomy" id="28513"/>
    <lineage>
        <taxon>Eukaryota</taxon>
        <taxon>Viridiplantae</taxon>
        <taxon>Streptophyta</taxon>
        <taxon>Embryophyta</taxon>
        <taxon>Tracheophyta</taxon>
        <taxon>Spermatophyta</taxon>
        <taxon>Magnoliopsida</taxon>
        <taxon>eudicotyledons</taxon>
        <taxon>Gunneridae</taxon>
        <taxon>Pentapetalae</taxon>
        <taxon>asterids</taxon>
        <taxon>lamiids</taxon>
        <taxon>Lamiales</taxon>
        <taxon>Lamiaceae</taxon>
        <taxon>Nepetoideae</taxon>
        <taxon>Mentheae</taxon>
        <taxon>Salviinae</taxon>
        <taxon>Salvia</taxon>
        <taxon>Salvia subgen. Calosphace</taxon>
    </lineage>
</organism>
<reference evidence="2 3" key="1">
    <citation type="submission" date="2024-06" db="EMBL/GenBank/DDBJ databases">
        <title>A chromosome level genome sequence of Diviner's sage (Salvia divinorum).</title>
        <authorList>
            <person name="Ford S.A."/>
            <person name="Ro D.-K."/>
            <person name="Ness R.W."/>
            <person name="Phillips M.A."/>
        </authorList>
    </citation>
    <scope>NUCLEOTIDE SEQUENCE [LARGE SCALE GENOMIC DNA]</scope>
    <source>
        <strain evidence="2">SAF-2024a</strain>
        <tissue evidence="2">Leaf</tissue>
    </source>
</reference>
<feature type="region of interest" description="Disordered" evidence="1">
    <location>
        <begin position="124"/>
        <end position="168"/>
    </location>
</feature>
<dbReference type="EMBL" id="JBEAFC010000003">
    <property type="protein sequence ID" value="KAL1565091.1"/>
    <property type="molecule type" value="Genomic_DNA"/>
</dbReference>
<keyword evidence="3" id="KW-1185">Reference proteome</keyword>
<evidence type="ECO:0000313" key="3">
    <source>
        <dbReference type="Proteomes" id="UP001567538"/>
    </source>
</evidence>
<sequence>MPNNVIDATDEPWTSILKKNKLAGAYYYVGESTFNQLAIMFGPKVLKQEQDKEVIVVSDTTVLVVATEPIDSEGRADTVETVISPVWAKEPKVRWKLFDEDQNNGDHELSTEGTEYYYAMAPDENVEKRQSPPRPREVCGRPPIPNASPAASSCASSSPIGWWGKLNK</sequence>
<protein>
    <submittedName>
        <fullName evidence="2">Uncharacterized protein</fullName>
    </submittedName>
</protein>
<feature type="compositionally biased region" description="Low complexity" evidence="1">
    <location>
        <begin position="147"/>
        <end position="159"/>
    </location>
</feature>
<accession>A0ABD1ICP7</accession>